<dbReference type="EMBL" id="KT151955">
    <property type="protein sequence ID" value="ALA07284.1"/>
    <property type="molecule type" value="Genomic_DNA"/>
</dbReference>
<dbReference type="RefSeq" id="YP_009199216.1">
    <property type="nucleotide sequence ID" value="NC_028805.1"/>
</dbReference>
<dbReference type="KEGG" id="vg:26626103"/>
<proteinExistence type="predicted"/>
<evidence type="ECO:0000313" key="2">
    <source>
        <dbReference type="Proteomes" id="UP000208104"/>
    </source>
</evidence>
<protein>
    <submittedName>
        <fullName evidence="1">Uncharacterized protein</fullName>
    </submittedName>
</protein>
<dbReference type="Proteomes" id="UP000208104">
    <property type="component" value="Segment"/>
</dbReference>
<sequence>MIKEERLATEIEGLYRELGREKIRYRLALLEIERLKEEKYSSAPDERRANNIKEKLDDLEEGILKIVLSTLPSRAIKAIRNPEEGKK</sequence>
<name>A0A0K2CP16_9CAUD</name>
<evidence type="ECO:0000313" key="1">
    <source>
        <dbReference type="EMBL" id="ALA07284.1"/>
    </source>
</evidence>
<dbReference type="GeneID" id="26626103"/>
<accession>A0A0K2CP16</accession>
<organism evidence="1 2">
    <name type="scientific">Brevibacillus phage Jenst</name>
    <dbReference type="NCBI Taxonomy" id="1691954"/>
    <lineage>
        <taxon>Viruses</taxon>
        <taxon>Duplodnaviria</taxon>
        <taxon>Heunggongvirae</taxon>
        <taxon>Uroviricota</taxon>
        <taxon>Caudoviricetes</taxon>
        <taxon>Jenstvirus</taxon>
        <taxon>Jenstvirus jenst</taxon>
    </lineage>
</organism>
<keyword evidence="2" id="KW-1185">Reference proteome</keyword>
<gene>
    <name evidence="1" type="ORF">JENST_155</name>
</gene>
<reference evidence="1 2" key="1">
    <citation type="journal article" date="2015" name="Genome Announc.">
        <title>Genome Sequences of Five Additional Brevibacillus laterosporus Bacteriophages.</title>
        <authorList>
            <person name="Merrill B.D."/>
            <person name="Berg J.A."/>
            <person name="Graves K.A."/>
            <person name="Ward A.T."/>
            <person name="Hilton J.A."/>
            <person name="Wake B.N."/>
            <person name="Grose J.H."/>
            <person name="Breakwell D.P."/>
            <person name="Burnett S.H."/>
        </authorList>
    </citation>
    <scope>NUCLEOTIDE SEQUENCE [LARGE SCALE GENOMIC DNA]</scope>
</reference>